<dbReference type="Proteomes" id="UP001050975">
    <property type="component" value="Unassembled WGS sequence"/>
</dbReference>
<keyword evidence="4" id="KW-0560">Oxidoreductase</keyword>
<evidence type="ECO:0000256" key="5">
    <source>
        <dbReference type="ARBA" id="ARBA00023004"/>
    </source>
</evidence>
<dbReference type="GO" id="GO:0016705">
    <property type="term" value="F:oxidoreductase activity, acting on paired donors, with incorporation or reduction of molecular oxygen"/>
    <property type="evidence" value="ECO:0007669"/>
    <property type="project" value="InterPro"/>
</dbReference>
<organism evidence="8 9">
    <name type="scientific">Microseira wollei NIES-4236</name>
    <dbReference type="NCBI Taxonomy" id="2530354"/>
    <lineage>
        <taxon>Bacteria</taxon>
        <taxon>Bacillati</taxon>
        <taxon>Cyanobacteriota</taxon>
        <taxon>Cyanophyceae</taxon>
        <taxon>Oscillatoriophycideae</taxon>
        <taxon>Aerosakkonematales</taxon>
        <taxon>Aerosakkonemataceae</taxon>
        <taxon>Microseira</taxon>
    </lineage>
</organism>
<dbReference type="GO" id="GO:0005506">
    <property type="term" value="F:iron ion binding"/>
    <property type="evidence" value="ECO:0007669"/>
    <property type="project" value="InterPro"/>
</dbReference>
<evidence type="ECO:0000313" key="8">
    <source>
        <dbReference type="EMBL" id="GET39367.1"/>
    </source>
</evidence>
<protein>
    <submittedName>
        <fullName evidence="8">Cytochrome P450 hydroxylase superfamily proteins</fullName>
    </submittedName>
</protein>
<gene>
    <name evidence="8" type="ORF">MiSe_41360</name>
</gene>
<dbReference type="InterPro" id="IPR036396">
    <property type="entry name" value="Cyt_P450_sf"/>
</dbReference>
<sequence>MWPNSNRQDELDEAVNLEEKIAAMRRAFQLMPPVVIRDKKDYAAFYLNLSRTGEDIVSYLVDGWPAFLINKPEHAEYVLVKNQANYKNPYHQYAELAEQYTPAGVFLLNLHRNSGNQTETFEGIVSDIAKAATATVWQWEKRSKVTPVQIDIETKQMLFGIMAKILFNIEVSDWSEAFVSAVNFAEEYSFNQSYLRRSISAAELMPIEQSYQKAIEVENGIAAGMARRAGLVTPNSEVSQELKTAIIRTLLNSYNGMATALCWIIYQLVQHQEVLERVYSEVDRIVGDREPTVKDISKLSYLRLVVMEVLRLYPPAWILSRQAIRAERIGETLIPSGAIISLSPYTMQRKADLWERPKDFIPERFLPEQSEGRPTFAYFPFGGGTRRCPTGRLVVSQLQIMLAAMLRLCNFELASNEVVKPRGLVSLHPHPGVWMRVMPRK</sequence>
<evidence type="ECO:0000256" key="1">
    <source>
        <dbReference type="ARBA" id="ARBA00010617"/>
    </source>
</evidence>
<dbReference type="GO" id="GO:0020037">
    <property type="term" value="F:heme binding"/>
    <property type="evidence" value="ECO:0007669"/>
    <property type="project" value="InterPro"/>
</dbReference>
<accession>A0AAV3XG57</accession>
<dbReference type="InterPro" id="IPR001128">
    <property type="entry name" value="Cyt_P450"/>
</dbReference>
<dbReference type="AlphaFoldDB" id="A0AAV3XG57"/>
<evidence type="ECO:0000256" key="7">
    <source>
        <dbReference type="PIRSR" id="PIRSR602401-1"/>
    </source>
</evidence>
<feature type="binding site" description="axial binding residue" evidence="7">
    <location>
        <position position="388"/>
    </location>
    <ligand>
        <name>heme</name>
        <dbReference type="ChEBI" id="CHEBI:30413"/>
    </ligand>
    <ligandPart>
        <name>Fe</name>
        <dbReference type="ChEBI" id="CHEBI:18248"/>
    </ligandPart>
</feature>
<dbReference type="PRINTS" id="PR00463">
    <property type="entry name" value="EP450I"/>
</dbReference>
<dbReference type="EMBL" id="BLAY01000064">
    <property type="protein sequence ID" value="GET39367.1"/>
    <property type="molecule type" value="Genomic_DNA"/>
</dbReference>
<dbReference type="SUPFAM" id="SSF48264">
    <property type="entry name" value="Cytochrome P450"/>
    <property type="match status" value="1"/>
</dbReference>
<proteinExistence type="inferred from homology"/>
<dbReference type="InterPro" id="IPR002401">
    <property type="entry name" value="Cyt_P450_E_grp-I"/>
</dbReference>
<dbReference type="PANTHER" id="PTHR24291">
    <property type="entry name" value="CYTOCHROME P450 FAMILY 4"/>
    <property type="match status" value="1"/>
</dbReference>
<evidence type="ECO:0000256" key="6">
    <source>
        <dbReference type="ARBA" id="ARBA00023033"/>
    </source>
</evidence>
<dbReference type="GO" id="GO:0004497">
    <property type="term" value="F:monooxygenase activity"/>
    <property type="evidence" value="ECO:0007669"/>
    <property type="project" value="UniProtKB-KW"/>
</dbReference>
<dbReference type="PANTHER" id="PTHR24291:SF50">
    <property type="entry name" value="BIFUNCTIONAL ALBAFLAVENONE MONOOXYGENASE_TERPENE SYNTHASE"/>
    <property type="match status" value="1"/>
</dbReference>
<evidence type="ECO:0000256" key="4">
    <source>
        <dbReference type="ARBA" id="ARBA00023002"/>
    </source>
</evidence>
<keyword evidence="3 7" id="KW-0479">Metal-binding</keyword>
<dbReference type="RefSeq" id="WP_226584678.1">
    <property type="nucleotide sequence ID" value="NZ_BLAY01000064.1"/>
</dbReference>
<dbReference type="InterPro" id="IPR050196">
    <property type="entry name" value="Cytochrome_P450_Monoox"/>
</dbReference>
<evidence type="ECO:0000313" key="9">
    <source>
        <dbReference type="Proteomes" id="UP001050975"/>
    </source>
</evidence>
<comment type="cofactor">
    <cofactor evidence="7">
        <name>heme</name>
        <dbReference type="ChEBI" id="CHEBI:30413"/>
    </cofactor>
</comment>
<keyword evidence="5 7" id="KW-0408">Iron</keyword>
<evidence type="ECO:0000256" key="3">
    <source>
        <dbReference type="ARBA" id="ARBA00022723"/>
    </source>
</evidence>
<name>A0AAV3XG57_9CYAN</name>
<dbReference type="Gene3D" id="1.10.630.10">
    <property type="entry name" value="Cytochrome P450"/>
    <property type="match status" value="1"/>
</dbReference>
<dbReference type="Pfam" id="PF00067">
    <property type="entry name" value="p450"/>
    <property type="match status" value="1"/>
</dbReference>
<comment type="caution">
    <text evidence="8">The sequence shown here is derived from an EMBL/GenBank/DDBJ whole genome shotgun (WGS) entry which is preliminary data.</text>
</comment>
<comment type="similarity">
    <text evidence="1">Belongs to the cytochrome P450 family.</text>
</comment>
<keyword evidence="6" id="KW-0503">Monooxygenase</keyword>
<reference evidence="8" key="1">
    <citation type="submission" date="2019-10" db="EMBL/GenBank/DDBJ databases">
        <title>Draft genome sequece of Microseira wollei NIES-4236.</title>
        <authorList>
            <person name="Yamaguchi H."/>
            <person name="Suzuki S."/>
            <person name="Kawachi M."/>
        </authorList>
    </citation>
    <scope>NUCLEOTIDE SEQUENCE</scope>
    <source>
        <strain evidence="8">NIES-4236</strain>
    </source>
</reference>
<keyword evidence="2 7" id="KW-0349">Heme</keyword>
<evidence type="ECO:0000256" key="2">
    <source>
        <dbReference type="ARBA" id="ARBA00022617"/>
    </source>
</evidence>
<keyword evidence="9" id="KW-1185">Reference proteome</keyword>